<reference evidence="1" key="1">
    <citation type="submission" date="2021-06" db="EMBL/GenBank/DDBJ databases">
        <authorList>
            <person name="Hodson N. C."/>
            <person name="Mongue J. A."/>
            <person name="Jaron S. K."/>
        </authorList>
    </citation>
    <scope>NUCLEOTIDE SEQUENCE</scope>
</reference>
<comment type="caution">
    <text evidence="1">The sequence shown here is derived from an EMBL/GenBank/DDBJ whole genome shotgun (WGS) entry which is preliminary data.</text>
</comment>
<gene>
    <name evidence="1" type="ORF">AFUS01_LOCUS20758</name>
</gene>
<dbReference type="AlphaFoldDB" id="A0A8J2K2Y6"/>
<accession>A0A8J2K2Y6</accession>
<evidence type="ECO:0000313" key="1">
    <source>
        <dbReference type="EMBL" id="CAG7732233.1"/>
    </source>
</evidence>
<protein>
    <submittedName>
        <fullName evidence="1">Uncharacterized protein</fullName>
    </submittedName>
</protein>
<keyword evidence="2" id="KW-1185">Reference proteome</keyword>
<sequence length="96" mass="11113">MDCLINQVTFRRRVDPIQNIHPVARPVTVPRDVIADNRREKLKRITVLKASSAFCWMNGLLPNKFHFGGAFHLVVDDWTDHGDLLKFKHLLGKHDD</sequence>
<proteinExistence type="predicted"/>
<dbReference type="Proteomes" id="UP000708208">
    <property type="component" value="Unassembled WGS sequence"/>
</dbReference>
<name>A0A8J2K2Y6_9HEXA</name>
<organism evidence="1 2">
    <name type="scientific">Allacma fusca</name>
    <dbReference type="NCBI Taxonomy" id="39272"/>
    <lineage>
        <taxon>Eukaryota</taxon>
        <taxon>Metazoa</taxon>
        <taxon>Ecdysozoa</taxon>
        <taxon>Arthropoda</taxon>
        <taxon>Hexapoda</taxon>
        <taxon>Collembola</taxon>
        <taxon>Symphypleona</taxon>
        <taxon>Sminthuridae</taxon>
        <taxon>Allacma</taxon>
    </lineage>
</organism>
<dbReference type="EMBL" id="CAJVCH010227167">
    <property type="protein sequence ID" value="CAG7732233.1"/>
    <property type="molecule type" value="Genomic_DNA"/>
</dbReference>
<evidence type="ECO:0000313" key="2">
    <source>
        <dbReference type="Proteomes" id="UP000708208"/>
    </source>
</evidence>